<dbReference type="STRING" id="1300345.LF41_2426"/>
<keyword evidence="1" id="KW-0175">Coiled coil</keyword>
<accession>A0A0A2X3T2</accession>
<feature type="coiled-coil region" evidence="1">
    <location>
        <begin position="341"/>
        <end position="368"/>
    </location>
</feature>
<dbReference type="RefSeq" id="WP_036166852.1">
    <property type="nucleotide sequence ID" value="NZ_JRKJ01000005.1"/>
</dbReference>
<dbReference type="Proteomes" id="UP000030518">
    <property type="component" value="Unassembled WGS sequence"/>
</dbReference>
<comment type="caution">
    <text evidence="3">The sequence shown here is derived from an EMBL/GenBank/DDBJ whole genome shotgun (WGS) entry which is preliminary data.</text>
</comment>
<sequence length="470" mass="51106">MPLAVNEQSEEINLLACEWPVLEALQAGTPAMRNARMTYLPQWPNEEAASYTARLATATLFPAYRRTVNVMASKPFAKALVLSDDTPESIVTWAEDIDLQGVSLHAFAAEMFNETVGYGLAGILVEYPAEVSSAGLTVAQLEASGRRPYFVRVMHDQILGYKTESVAGRVRLTQLRLAESTTEDDGEYGTKTIPCVRVLRPGSWEVWKQTTDKNWVLEASGTTSLAEIPFVPLYGVRDGFMVGKPALLDLAYLNVKHWQSQSDQDTILHVARVPILAMIGAEDETQLTVGAMAAVKLPDKADLKFVEHSGASIEAGKQSLLQLEEQMVQTGAELLVQKPGARTATEDANDAEGNKSDLQRMAENFEDALDQALSFMAQFASLPSGGSVYLFNDYGAATLSDASAVLLKDLQMAGLLSKETTLKELQRRGFLSPDLSIDEELEKAEADGPPLGAQLDMLAIGAKQDAKDDE</sequence>
<protein>
    <submittedName>
        <fullName evidence="3">62kDa structural protein</fullName>
    </submittedName>
</protein>
<proteinExistence type="predicted"/>
<reference evidence="3 4" key="1">
    <citation type="submission" date="2014-09" db="EMBL/GenBank/DDBJ databases">
        <title>Genome sequences of Lysobacter dokdonensis DS-58.</title>
        <authorList>
            <person name="Kim J.F."/>
            <person name="Kwak M.-J."/>
        </authorList>
    </citation>
    <scope>NUCLEOTIDE SEQUENCE [LARGE SCALE GENOMIC DNA]</scope>
    <source>
        <strain evidence="3 4">DS-58</strain>
    </source>
</reference>
<dbReference type="AlphaFoldDB" id="A0A0A2X3T2"/>
<organism evidence="3 4">
    <name type="scientific">Lysobacter dokdonensis DS-58</name>
    <dbReference type="NCBI Taxonomy" id="1300345"/>
    <lineage>
        <taxon>Bacteria</taxon>
        <taxon>Pseudomonadati</taxon>
        <taxon>Pseudomonadota</taxon>
        <taxon>Gammaproteobacteria</taxon>
        <taxon>Lysobacterales</taxon>
        <taxon>Lysobacteraceae</taxon>
        <taxon>Noviluteimonas</taxon>
    </lineage>
</organism>
<keyword evidence="4" id="KW-1185">Reference proteome</keyword>
<gene>
    <name evidence="3" type="ORF">LF41_2426</name>
</gene>
<feature type="domain" description="DUF4055" evidence="2">
    <location>
        <begin position="247"/>
        <end position="379"/>
    </location>
</feature>
<dbReference type="eggNOG" id="ENOG502Z8D8">
    <property type="taxonomic scope" value="Bacteria"/>
</dbReference>
<evidence type="ECO:0000313" key="3">
    <source>
        <dbReference type="EMBL" id="KGQ19919.1"/>
    </source>
</evidence>
<name>A0A0A2X3T2_9GAMM</name>
<evidence type="ECO:0000313" key="4">
    <source>
        <dbReference type="Proteomes" id="UP000030518"/>
    </source>
</evidence>
<evidence type="ECO:0000256" key="1">
    <source>
        <dbReference type="SAM" id="Coils"/>
    </source>
</evidence>
<dbReference type="Pfam" id="PF13264">
    <property type="entry name" value="DUF4055"/>
    <property type="match status" value="1"/>
</dbReference>
<dbReference type="InterPro" id="IPR025129">
    <property type="entry name" value="DUF4055"/>
</dbReference>
<dbReference type="PATRIC" id="fig|1300345.3.peg.995"/>
<dbReference type="OrthoDB" id="6668483at2"/>
<evidence type="ECO:0000259" key="2">
    <source>
        <dbReference type="Pfam" id="PF13264"/>
    </source>
</evidence>
<dbReference type="EMBL" id="JRKJ01000005">
    <property type="protein sequence ID" value="KGQ19919.1"/>
    <property type="molecule type" value="Genomic_DNA"/>
</dbReference>